<keyword evidence="2" id="KW-1185">Reference proteome</keyword>
<dbReference type="EMBL" id="BPLR01001826">
    <property type="protein sequence ID" value="GIX66868.1"/>
    <property type="molecule type" value="Genomic_DNA"/>
</dbReference>
<comment type="caution">
    <text evidence="1">The sequence shown here is derived from an EMBL/GenBank/DDBJ whole genome shotgun (WGS) entry which is preliminary data.</text>
</comment>
<dbReference type="AlphaFoldDB" id="A0AAV4M3A1"/>
<protein>
    <submittedName>
        <fullName evidence="1">Uncharacterized protein</fullName>
    </submittedName>
</protein>
<sequence>MLCNDQWAGHVYKRWGHPETGKASGGGDFKLMKEAYQKGREVANTLFIPLPLRSNQPAPLSPCKEIDKEAAASVVALTLRPPPPLPIP</sequence>
<reference evidence="1 2" key="1">
    <citation type="submission" date="2021-06" db="EMBL/GenBank/DDBJ databases">
        <title>Caerostris extrusa draft genome.</title>
        <authorList>
            <person name="Kono N."/>
            <person name="Arakawa K."/>
        </authorList>
    </citation>
    <scope>NUCLEOTIDE SEQUENCE [LARGE SCALE GENOMIC DNA]</scope>
</reference>
<dbReference type="Proteomes" id="UP001054945">
    <property type="component" value="Unassembled WGS sequence"/>
</dbReference>
<gene>
    <name evidence="1" type="ORF">CEXT_80891</name>
</gene>
<accession>A0AAV4M3A1</accession>
<proteinExistence type="predicted"/>
<evidence type="ECO:0000313" key="1">
    <source>
        <dbReference type="EMBL" id="GIX66868.1"/>
    </source>
</evidence>
<evidence type="ECO:0000313" key="2">
    <source>
        <dbReference type="Proteomes" id="UP001054945"/>
    </source>
</evidence>
<name>A0AAV4M3A1_CAEEX</name>
<organism evidence="1 2">
    <name type="scientific">Caerostris extrusa</name>
    <name type="common">Bark spider</name>
    <name type="synonym">Caerostris bankana</name>
    <dbReference type="NCBI Taxonomy" id="172846"/>
    <lineage>
        <taxon>Eukaryota</taxon>
        <taxon>Metazoa</taxon>
        <taxon>Ecdysozoa</taxon>
        <taxon>Arthropoda</taxon>
        <taxon>Chelicerata</taxon>
        <taxon>Arachnida</taxon>
        <taxon>Araneae</taxon>
        <taxon>Araneomorphae</taxon>
        <taxon>Entelegynae</taxon>
        <taxon>Araneoidea</taxon>
        <taxon>Araneidae</taxon>
        <taxon>Caerostris</taxon>
    </lineage>
</organism>